<reference evidence="1" key="1">
    <citation type="submission" date="2021-02" db="EMBL/GenBank/DDBJ databases">
        <authorList>
            <person name="Nowell W R."/>
        </authorList>
    </citation>
    <scope>NUCLEOTIDE SEQUENCE</scope>
</reference>
<dbReference type="InterPro" id="IPR036291">
    <property type="entry name" value="NAD(P)-bd_dom_sf"/>
</dbReference>
<gene>
    <name evidence="1" type="ORF">IZO911_LOCUS45049</name>
</gene>
<protein>
    <submittedName>
        <fullName evidence="1">Uncharacterized protein</fullName>
    </submittedName>
</protein>
<name>A0A815TJR1_9BILA</name>
<accession>A0A815TJR1</accession>
<comment type="caution">
    <text evidence="1">The sequence shown here is derived from an EMBL/GenBank/DDBJ whole genome shotgun (WGS) entry which is preliminary data.</text>
</comment>
<evidence type="ECO:0000313" key="2">
    <source>
        <dbReference type="Proteomes" id="UP000663860"/>
    </source>
</evidence>
<sequence length="87" mass="9481">MDTVKDTVNSLLGRKPNGPKVRYGVVAAGWITQAAFIPGVGQTSNSTITVIVSDDAEKREKLGKEYNLKSYTYDQFSQALEEGHCDA</sequence>
<evidence type="ECO:0000313" key="1">
    <source>
        <dbReference type="EMBL" id="CAF1501866.1"/>
    </source>
</evidence>
<dbReference type="EMBL" id="CAJNOE010003329">
    <property type="protein sequence ID" value="CAF1501866.1"/>
    <property type="molecule type" value="Genomic_DNA"/>
</dbReference>
<proteinExistence type="predicted"/>
<organism evidence="1 2">
    <name type="scientific">Adineta steineri</name>
    <dbReference type="NCBI Taxonomy" id="433720"/>
    <lineage>
        <taxon>Eukaryota</taxon>
        <taxon>Metazoa</taxon>
        <taxon>Spiralia</taxon>
        <taxon>Gnathifera</taxon>
        <taxon>Rotifera</taxon>
        <taxon>Eurotatoria</taxon>
        <taxon>Bdelloidea</taxon>
        <taxon>Adinetida</taxon>
        <taxon>Adinetidae</taxon>
        <taxon>Adineta</taxon>
    </lineage>
</organism>
<dbReference type="Gene3D" id="3.40.50.720">
    <property type="entry name" value="NAD(P)-binding Rossmann-like Domain"/>
    <property type="match status" value="1"/>
</dbReference>
<dbReference type="AlphaFoldDB" id="A0A815TJR1"/>
<dbReference type="Proteomes" id="UP000663860">
    <property type="component" value="Unassembled WGS sequence"/>
</dbReference>
<dbReference type="SUPFAM" id="SSF51735">
    <property type="entry name" value="NAD(P)-binding Rossmann-fold domains"/>
    <property type="match status" value="1"/>
</dbReference>
<feature type="non-terminal residue" evidence="1">
    <location>
        <position position="87"/>
    </location>
</feature>